<dbReference type="KEGG" id="tva:4764158"/>
<dbReference type="RefSeq" id="XP_001318506.1">
    <property type="nucleotide sequence ID" value="XM_001318471.1"/>
</dbReference>
<dbReference type="EMBL" id="DS113427">
    <property type="protein sequence ID" value="EAY06283.1"/>
    <property type="molecule type" value="Genomic_DNA"/>
</dbReference>
<dbReference type="Proteomes" id="UP000001542">
    <property type="component" value="Unassembled WGS sequence"/>
</dbReference>
<dbReference type="InterPro" id="IPR036322">
    <property type="entry name" value="WD40_repeat_dom_sf"/>
</dbReference>
<sequence>MTELFPSETPLTKEILQGFYKEKLSNDAFFSNFIKNHGFQLVFEKIFFNQENPQLGKTLSMAFSTYPTMKLYGNTNYSKLFSFFSSAISGNKIRPIMSEQAACFIATIFSLLSPYFKNLTSYFMKNLYQNFHNFIEKRCINVYGFCFALLLKSNNDDLSPPPNITIYKTLATQFNTSVDTRASIFEAILDSALTIPNALIPMNKAVPIGLWFNCVSTPLNQVVWLMTKINEKDPSLVTQCIPFMLKAFLNKSCDFEFLIQAMNIIDEQLQLGYINTTTLLESNFLSAFIIGLPDKFLIDILTQLPAFMHISVDIFTLPAAVSFRPSVFQKITSLASQFPNSTQFVGVCSGFFIADPTAGNMKLLLEATEFTKDPSLLRALIVVFGTNRDTAPTFVSINGIFWLFDHFKSGLIPAELIADVTGSLVSYGGFDELEDSIWNLPKDSPIFSLPNHLIEKMFYGTNHSKYRPIRTYSMYPYYKPQKELDPYNAYILGRFYLNRYFKDGGDPFKCPMISDIANQYLDPKLMKTMISQPYSIESFCNTKKDHFPLFQFYPSSQETSFQANYTTISFWIKFLNKTENSPWFFQADDIELSFSNGDILLSSSGQSMAVNFEHEKWNFILIKIQPYLMSTGVIININENQYTIEMKQKRQNLTYANFKSAGETLMFIGSAIRLFKNPPNITQLISKGPRFINYTQGNPEDKIMTPTVMEEKTTSVTFSRGDNCFLVQYFGLPLHFVSIAKIRKLIGFLQKSKSKEEFASLLRTILSISEIIKISVRRIWPLLLSTIMKCQGLLTKELFDECVCRISKVLDVKKTISSIVYNSELWTGNNDVLAIDDIINSLFRNFSSYNLHLIDNFELFLVQCIINTPTKSEEIFHALFNNVKNMPLFMKYITVFLKVAPQVYIAAISWESLEYREEKQVQFVIVKSLSKLVNEDTFQLVVNALPFDDLLSLMVVSSRNFAFDIFLLMTKMTKFDINYLQVNDILEMEVATIANHPTVWSEVIELIIRGQNTTPKKDFISLGMMLIWAASVCMVHMYSYNLELTHHMDELNSLLTGMVDLCSKNISLVLSNSHNVNLICLLYPLILHHGRLFKSFVEDESISCDPSLESFSIQNLNLNKNIWIDYDEIVKNLVPGILQKPPLPSQYILEKISIVLQQNGFSLPMPTVQENNETVISWFAGSKVIMFLTDLILFSQQSNFSIIFESIFFKFALMTSQRLDPFIPTLVHSVLSRIPICYTPTLPFHQLFKYLHCLVGLQFLSESALLVLADIFTAATVIVSKQGESGLENYTEDIHPIILYLFQNIHFESYPLAFNLFNQNAQMFYLIVNSCQSLPAWIFTFNMPNMQSQKFEFFIKRLLTVGKVTKEEETLLNALLLKKPNKNSEEIIPSLTENKWKELSSEFQTKFQKILKELKEIQTNTMIPPSYTIETHRIKYTTNCQHYVLAHLLSHSLRFLQSTVQLIEEKLQWKNLTFDLEDEGNDVNKFNPQSYQLSLSTFPYNLPHLIVPSPYKDNLNTPTKIHKDHMKFIKSNSRDLGLDLFDLFTKSKVNKYGQLLATKNVGLERLSKSIQSILFCFQKVVFILTYAMIDEDNDIELMPIIDNNQFNDFVEQVFIGLWGETSIFARKVVLKVYTRQILYVQSLKGDSVSVWTYQHGNFILRMNYDDIESLRSYFSRINSISISIMPPLPMLHKFRSSIEIEQMWNSGKISTLQALLVLNAKESRCFADVENFPVFPLVFQDNGIIPPNLNQIYENQNLKILNSKQVSYLLSDLKPFSNLEKEEIINNQMVPCLLYTLLESSNTVPQGIKTRQNYINLCQIALESSKFRKSFLNFAKILFDFSPEKQTVKSHKEFVSIASPDIYHFYQQISINDNLSQYTLFFDNEKIIKASSLSVMLNSVRSTVVSLEKSSSILRIYDTKSLETTAQETNEIFSYASSISVSDNGILLVIDYDFGQTSVYKIIYSSNFPALFDLVAKLSWESGSPKSTISGVDWICATSLDNTLVMWNVFSRRIHRQISFNSQILFTNFDELMSGLWIVTQDKISFINVNGQFISSLDIDYHVTAFQPLSLPFESFKRSAICGLESGEIILLNLLIDKNQIITKRLSSPHTKTITQISIHQSLKGFMSVDSSGLVYLWNAFGIGSPRLKSSLFSKCPICSGKVVTYCEQCHRMVCDKCIVRGTNMCSMCFAINSYL</sequence>
<dbReference type="SUPFAM" id="SSF50978">
    <property type="entry name" value="WD40 repeat-like"/>
    <property type="match status" value="1"/>
</dbReference>
<accession>A2EM24</accession>
<dbReference type="InterPro" id="IPR036372">
    <property type="entry name" value="BEACH_dom_sf"/>
</dbReference>
<dbReference type="SUPFAM" id="SSF81837">
    <property type="entry name" value="BEACH domain"/>
    <property type="match status" value="1"/>
</dbReference>
<dbReference type="VEuPathDB" id="TrichDB:TVAGG3_0613430"/>
<protein>
    <recommendedName>
        <fullName evidence="1">BEACH domain-containing protein</fullName>
    </recommendedName>
</protein>
<reference evidence="2" key="2">
    <citation type="journal article" date="2007" name="Science">
        <title>Draft genome sequence of the sexually transmitted pathogen Trichomonas vaginalis.</title>
        <authorList>
            <person name="Carlton J.M."/>
            <person name="Hirt R.P."/>
            <person name="Silva J.C."/>
            <person name="Delcher A.L."/>
            <person name="Schatz M."/>
            <person name="Zhao Q."/>
            <person name="Wortman J.R."/>
            <person name="Bidwell S.L."/>
            <person name="Alsmark U.C.M."/>
            <person name="Besteiro S."/>
            <person name="Sicheritz-Ponten T."/>
            <person name="Noel C.J."/>
            <person name="Dacks J.B."/>
            <person name="Foster P.G."/>
            <person name="Simillion C."/>
            <person name="Van de Peer Y."/>
            <person name="Miranda-Saavedra D."/>
            <person name="Barton G.J."/>
            <person name="Westrop G.D."/>
            <person name="Mueller S."/>
            <person name="Dessi D."/>
            <person name="Fiori P.L."/>
            <person name="Ren Q."/>
            <person name="Paulsen I."/>
            <person name="Zhang H."/>
            <person name="Bastida-Corcuera F.D."/>
            <person name="Simoes-Barbosa A."/>
            <person name="Brown M.T."/>
            <person name="Hayes R.D."/>
            <person name="Mukherjee M."/>
            <person name="Okumura C.Y."/>
            <person name="Schneider R."/>
            <person name="Smith A.J."/>
            <person name="Vanacova S."/>
            <person name="Villalvazo M."/>
            <person name="Haas B.J."/>
            <person name="Pertea M."/>
            <person name="Feldblyum T.V."/>
            <person name="Utterback T.R."/>
            <person name="Shu C.L."/>
            <person name="Osoegawa K."/>
            <person name="de Jong P.J."/>
            <person name="Hrdy I."/>
            <person name="Horvathova L."/>
            <person name="Zubacova Z."/>
            <person name="Dolezal P."/>
            <person name="Malik S.B."/>
            <person name="Logsdon J.M. Jr."/>
            <person name="Henze K."/>
            <person name="Gupta A."/>
            <person name="Wang C.C."/>
            <person name="Dunne R.L."/>
            <person name="Upcroft J.A."/>
            <person name="Upcroft P."/>
            <person name="White O."/>
            <person name="Salzberg S.L."/>
            <person name="Tang P."/>
            <person name="Chiu C.-H."/>
            <person name="Lee Y.-S."/>
            <person name="Embley T.M."/>
            <person name="Coombs G.H."/>
            <person name="Mottram J.C."/>
            <person name="Tachezy J."/>
            <person name="Fraser-Liggett C.M."/>
            <person name="Johnson P.J."/>
        </authorList>
    </citation>
    <scope>NUCLEOTIDE SEQUENCE [LARGE SCALE GENOMIC DNA]</scope>
    <source>
        <strain evidence="2">G3</strain>
    </source>
</reference>
<keyword evidence="3" id="KW-1185">Reference proteome</keyword>
<evidence type="ECO:0000259" key="1">
    <source>
        <dbReference type="Pfam" id="PF02138"/>
    </source>
</evidence>
<dbReference type="Gene3D" id="1.10.1540.10">
    <property type="entry name" value="BEACH domain"/>
    <property type="match status" value="1"/>
</dbReference>
<gene>
    <name evidence="2" type="ORF">TVAG_475170</name>
</gene>
<dbReference type="OrthoDB" id="10658225at2759"/>
<dbReference type="Pfam" id="PF02138">
    <property type="entry name" value="Beach"/>
    <property type="match status" value="1"/>
</dbReference>
<evidence type="ECO:0000313" key="2">
    <source>
        <dbReference type="EMBL" id="EAY06283.1"/>
    </source>
</evidence>
<proteinExistence type="predicted"/>
<dbReference type="InParanoid" id="A2EM24"/>
<name>A2EM24_TRIV3</name>
<evidence type="ECO:0000313" key="3">
    <source>
        <dbReference type="Proteomes" id="UP000001542"/>
    </source>
</evidence>
<organism evidence="2 3">
    <name type="scientific">Trichomonas vaginalis (strain ATCC PRA-98 / G3)</name>
    <dbReference type="NCBI Taxonomy" id="412133"/>
    <lineage>
        <taxon>Eukaryota</taxon>
        <taxon>Metamonada</taxon>
        <taxon>Parabasalia</taxon>
        <taxon>Trichomonadida</taxon>
        <taxon>Trichomonadidae</taxon>
        <taxon>Trichomonas</taxon>
    </lineage>
</organism>
<reference evidence="2" key="1">
    <citation type="submission" date="2006-10" db="EMBL/GenBank/DDBJ databases">
        <authorList>
            <person name="Amadeo P."/>
            <person name="Zhao Q."/>
            <person name="Wortman J."/>
            <person name="Fraser-Liggett C."/>
            <person name="Carlton J."/>
        </authorList>
    </citation>
    <scope>NUCLEOTIDE SEQUENCE</scope>
    <source>
        <strain evidence="2">G3</strain>
    </source>
</reference>
<feature type="domain" description="BEACH" evidence="1">
    <location>
        <begin position="1702"/>
        <end position="1854"/>
    </location>
</feature>
<dbReference type="InterPro" id="IPR000409">
    <property type="entry name" value="BEACH_dom"/>
</dbReference>
<dbReference type="VEuPathDB" id="TrichDB:TVAG_475170"/>